<name>A0ABR2XH15_9PEZI</name>
<evidence type="ECO:0000313" key="3">
    <source>
        <dbReference type="Proteomes" id="UP001465668"/>
    </source>
</evidence>
<comment type="caution">
    <text evidence="2">The sequence shown here is derived from an EMBL/GenBank/DDBJ whole genome shotgun (WGS) entry which is preliminary data.</text>
</comment>
<reference evidence="2 3" key="1">
    <citation type="submission" date="2024-02" db="EMBL/GenBank/DDBJ databases">
        <title>First draft genome assembly of two strains of Seiridium cardinale.</title>
        <authorList>
            <person name="Emiliani G."/>
            <person name="Scali E."/>
        </authorList>
    </citation>
    <scope>NUCLEOTIDE SEQUENCE [LARGE SCALE GENOMIC DNA]</scope>
    <source>
        <strain evidence="2 3">BM-138-000479</strain>
    </source>
</reference>
<organism evidence="2 3">
    <name type="scientific">Seiridium cardinale</name>
    <dbReference type="NCBI Taxonomy" id="138064"/>
    <lineage>
        <taxon>Eukaryota</taxon>
        <taxon>Fungi</taxon>
        <taxon>Dikarya</taxon>
        <taxon>Ascomycota</taxon>
        <taxon>Pezizomycotina</taxon>
        <taxon>Sordariomycetes</taxon>
        <taxon>Xylariomycetidae</taxon>
        <taxon>Amphisphaeriales</taxon>
        <taxon>Sporocadaceae</taxon>
        <taxon>Seiridium</taxon>
    </lineage>
</organism>
<feature type="compositionally biased region" description="Polar residues" evidence="1">
    <location>
        <begin position="14"/>
        <end position="27"/>
    </location>
</feature>
<proteinExistence type="predicted"/>
<dbReference type="EMBL" id="JARVKM010000055">
    <property type="protein sequence ID" value="KAK9773027.1"/>
    <property type="molecule type" value="Genomic_DNA"/>
</dbReference>
<protein>
    <submittedName>
        <fullName evidence="2">Uncharacterized protein</fullName>
    </submittedName>
</protein>
<feature type="region of interest" description="Disordered" evidence="1">
    <location>
        <begin position="1"/>
        <end position="27"/>
    </location>
</feature>
<accession>A0ABR2XH15</accession>
<dbReference type="Proteomes" id="UP001465668">
    <property type="component" value="Unassembled WGS sequence"/>
</dbReference>
<evidence type="ECO:0000256" key="1">
    <source>
        <dbReference type="SAM" id="MobiDB-lite"/>
    </source>
</evidence>
<evidence type="ECO:0000313" key="2">
    <source>
        <dbReference type="EMBL" id="KAK9773027.1"/>
    </source>
</evidence>
<sequence>MANQGIMELGQGHPATQSESSDTLASSNIAKEELAKTVWITMVKGHDTTIASLDEVDKKKPDGWLELCYPKSPNDFNSDADIRTVGKIVDVSQYG</sequence>
<keyword evidence="3" id="KW-1185">Reference proteome</keyword>
<gene>
    <name evidence="2" type="ORF">SCAR479_10357</name>
</gene>